<keyword evidence="1" id="KW-1133">Transmembrane helix</keyword>
<dbReference type="AlphaFoldDB" id="A0A383R425"/>
<dbReference type="GO" id="GO:0016020">
    <property type="term" value="C:membrane"/>
    <property type="evidence" value="ECO:0007669"/>
    <property type="project" value="TreeGrafter"/>
</dbReference>
<protein>
    <submittedName>
        <fullName evidence="3">Fatty acid desaturase</fullName>
        <ecNumber evidence="3">1.14.19.-</ecNumber>
    </submittedName>
</protein>
<feature type="transmembrane region" description="Helical" evidence="1">
    <location>
        <begin position="208"/>
        <end position="226"/>
    </location>
</feature>
<dbReference type="EC" id="1.14.19.-" evidence="3"/>
<reference evidence="4" key="1">
    <citation type="submission" date="2018-08" db="EMBL/GenBank/DDBJ databases">
        <authorList>
            <person name="Chevrot R."/>
        </authorList>
    </citation>
    <scope>NUCLEOTIDE SEQUENCE [LARGE SCALE GENOMIC DNA]</scope>
</reference>
<evidence type="ECO:0000256" key="1">
    <source>
        <dbReference type="SAM" id="Phobius"/>
    </source>
</evidence>
<dbReference type="InterPro" id="IPR012171">
    <property type="entry name" value="Fatty_acid_desaturase"/>
</dbReference>
<dbReference type="InterPro" id="IPR005804">
    <property type="entry name" value="FA_desaturase_dom"/>
</dbReference>
<feature type="transmembrane region" description="Helical" evidence="1">
    <location>
        <begin position="50"/>
        <end position="72"/>
    </location>
</feature>
<keyword evidence="1" id="KW-0812">Transmembrane</keyword>
<organism evidence="3 4">
    <name type="scientific">Paenibacillus alvei</name>
    <name type="common">Bacillus alvei</name>
    <dbReference type="NCBI Taxonomy" id="44250"/>
    <lineage>
        <taxon>Bacteria</taxon>
        <taxon>Bacillati</taxon>
        <taxon>Bacillota</taxon>
        <taxon>Bacilli</taxon>
        <taxon>Bacillales</taxon>
        <taxon>Paenibacillaceae</taxon>
        <taxon>Paenibacillus</taxon>
    </lineage>
</organism>
<dbReference type="Proteomes" id="UP000304148">
    <property type="component" value="Chromosome"/>
</dbReference>
<feature type="transmembrane region" description="Helical" evidence="1">
    <location>
        <begin position="152"/>
        <end position="171"/>
    </location>
</feature>
<evidence type="ECO:0000313" key="4">
    <source>
        <dbReference type="Proteomes" id="UP000304148"/>
    </source>
</evidence>
<gene>
    <name evidence="3" type="primary">desE</name>
    <name evidence="3" type="ORF">PBLR_10284</name>
</gene>
<dbReference type="PANTHER" id="PTHR19353">
    <property type="entry name" value="FATTY ACID DESATURASE 2"/>
    <property type="match status" value="1"/>
</dbReference>
<dbReference type="Pfam" id="PF00487">
    <property type="entry name" value="FA_desaturase"/>
    <property type="match status" value="1"/>
</dbReference>
<dbReference type="RefSeq" id="WP_138184410.1">
    <property type="nucleotide sequence ID" value="NZ_LS992241.1"/>
</dbReference>
<dbReference type="GO" id="GO:0016717">
    <property type="term" value="F:oxidoreductase activity, acting on paired donors, with oxidation of a pair of donors resulting in the reduction of molecular oxygen to two molecules of water"/>
    <property type="evidence" value="ECO:0007669"/>
    <property type="project" value="TreeGrafter"/>
</dbReference>
<feature type="transmembrane region" description="Helical" evidence="1">
    <location>
        <begin position="183"/>
        <end position="202"/>
    </location>
</feature>
<proteinExistence type="predicted"/>
<accession>A0A383R425</accession>
<dbReference type="GO" id="GO:0006629">
    <property type="term" value="P:lipid metabolic process"/>
    <property type="evidence" value="ECO:0007669"/>
    <property type="project" value="InterPro"/>
</dbReference>
<sequence length="352" mass="40813">MADSKLTSLKKEVAPYEQIDMRSSIRQICNTILPLLVLWYAAYASLSVSYWLSLVFMVMASGFVIRTFIIFHDCCHQSFFKSRKANDILGTITGVITLVPYQQWKNSHSIHHATSSNLDKRGIGDMWVLTVEEYEEASWWTRLAYRVYRNPVVMLCIGPIAIFLITYRFNVKGAKRKERVNTHITNIGIVVLYALLCWAIGWQAFLMIQGPIFLLSGMLGIWLFYVQHQFEETYFEHEDEWSYVKAAVEGSSYYKLPKLLQWITGNIGFHHVHHLSPKVPNYNLEKAHDASIPLQKATTITLRTSLKSLRFRLWDEERKVFVSFKEHKQMLLQKSGRIRSSIKPPRAGIQGE</sequence>
<keyword evidence="1" id="KW-0472">Membrane</keyword>
<feature type="domain" description="Fatty acid desaturase" evidence="2">
    <location>
        <begin position="51"/>
        <end position="291"/>
    </location>
</feature>
<name>A0A383R425_PAEAL</name>
<evidence type="ECO:0000313" key="3">
    <source>
        <dbReference type="EMBL" id="SYX81865.1"/>
    </source>
</evidence>
<dbReference type="EMBL" id="LS992241">
    <property type="protein sequence ID" value="SYX81865.1"/>
    <property type="molecule type" value="Genomic_DNA"/>
</dbReference>
<evidence type="ECO:0000259" key="2">
    <source>
        <dbReference type="Pfam" id="PF00487"/>
    </source>
</evidence>
<dbReference type="PANTHER" id="PTHR19353:SF73">
    <property type="entry name" value="FATTY ACID DESATURASE"/>
    <property type="match status" value="1"/>
</dbReference>
<keyword evidence="3" id="KW-0560">Oxidoreductase</keyword>
<dbReference type="CDD" id="cd03507">
    <property type="entry name" value="Delta12-FADS-like"/>
    <property type="match status" value="1"/>
</dbReference>